<dbReference type="Pfam" id="PF03865">
    <property type="entry name" value="ShlB"/>
    <property type="match status" value="1"/>
</dbReference>
<feature type="region of interest" description="Disordered" evidence="4">
    <location>
        <begin position="18"/>
        <end position="59"/>
    </location>
</feature>
<accession>A0ABW0MA98</accession>
<dbReference type="Pfam" id="PF17287">
    <property type="entry name" value="POTRA_3"/>
    <property type="match status" value="1"/>
</dbReference>
<evidence type="ECO:0000313" key="8">
    <source>
        <dbReference type="EMBL" id="MFC5474729.1"/>
    </source>
</evidence>
<dbReference type="InterPro" id="IPR035251">
    <property type="entry name" value="ShlB_POTRA"/>
</dbReference>
<dbReference type="EMBL" id="JBHSMT010000023">
    <property type="protein sequence ID" value="MFC5474729.1"/>
    <property type="molecule type" value="Genomic_DNA"/>
</dbReference>
<organism evidence="8 9">
    <name type="scientific">Paraherbaspirillum soli</name>
    <dbReference type="NCBI Taxonomy" id="631222"/>
    <lineage>
        <taxon>Bacteria</taxon>
        <taxon>Pseudomonadati</taxon>
        <taxon>Pseudomonadota</taxon>
        <taxon>Betaproteobacteria</taxon>
        <taxon>Burkholderiales</taxon>
        <taxon>Oxalobacteraceae</taxon>
        <taxon>Paraherbaspirillum</taxon>
    </lineage>
</organism>
<evidence type="ECO:0000256" key="4">
    <source>
        <dbReference type="SAM" id="MobiDB-lite"/>
    </source>
</evidence>
<dbReference type="InterPro" id="IPR027282">
    <property type="entry name" value="TPS"/>
</dbReference>
<dbReference type="InterPro" id="IPR013686">
    <property type="entry name" value="Polypept-transport_assoc_ShlB"/>
</dbReference>
<evidence type="ECO:0000259" key="5">
    <source>
        <dbReference type="Pfam" id="PF03865"/>
    </source>
</evidence>
<dbReference type="RefSeq" id="WP_378997839.1">
    <property type="nucleotide sequence ID" value="NZ_JBHSMT010000023.1"/>
</dbReference>
<evidence type="ECO:0000256" key="1">
    <source>
        <dbReference type="ARBA" id="ARBA00022452"/>
    </source>
</evidence>
<evidence type="ECO:0000256" key="3">
    <source>
        <dbReference type="ARBA" id="ARBA00023237"/>
    </source>
</evidence>
<comment type="caution">
    <text evidence="8">The sequence shown here is derived from an EMBL/GenBank/DDBJ whole genome shotgun (WGS) entry which is preliminary data.</text>
</comment>
<keyword evidence="1" id="KW-0472">Membrane</keyword>
<keyword evidence="1" id="KW-1134">Transmembrane beta strand</keyword>
<keyword evidence="2" id="KW-0812">Transmembrane</keyword>
<dbReference type="PIRSF" id="PIRSF029745">
    <property type="entry name" value="FhaC"/>
    <property type="match status" value="1"/>
</dbReference>
<dbReference type="Proteomes" id="UP001596045">
    <property type="component" value="Unassembled WGS sequence"/>
</dbReference>
<evidence type="ECO:0000259" key="7">
    <source>
        <dbReference type="Pfam" id="PF17287"/>
    </source>
</evidence>
<protein>
    <submittedName>
        <fullName evidence="8">ShlB/FhaC/HecB family hemolysin secretion/activation protein</fullName>
    </submittedName>
</protein>
<dbReference type="InterPro" id="IPR005565">
    <property type="entry name" value="Hemolysn_activator_HlyB_C"/>
</dbReference>
<reference evidence="9" key="1">
    <citation type="journal article" date="2019" name="Int. J. Syst. Evol. Microbiol.">
        <title>The Global Catalogue of Microorganisms (GCM) 10K type strain sequencing project: providing services to taxonomists for standard genome sequencing and annotation.</title>
        <authorList>
            <consortium name="The Broad Institute Genomics Platform"/>
            <consortium name="The Broad Institute Genome Sequencing Center for Infectious Disease"/>
            <person name="Wu L."/>
            <person name="Ma J."/>
        </authorList>
    </citation>
    <scope>NUCLEOTIDE SEQUENCE [LARGE SCALE GENOMIC DNA]</scope>
    <source>
        <strain evidence="9">JCM 17066</strain>
    </source>
</reference>
<feature type="domain" description="Haemolysin activator HlyB C-terminal" evidence="5">
    <location>
        <begin position="224"/>
        <end position="538"/>
    </location>
</feature>
<dbReference type="Pfam" id="PF08479">
    <property type="entry name" value="POTRA_2"/>
    <property type="match status" value="1"/>
</dbReference>
<dbReference type="Gene3D" id="2.40.160.50">
    <property type="entry name" value="membrane protein fhac: a member of the omp85/tpsb transporter family"/>
    <property type="match status" value="1"/>
</dbReference>
<keyword evidence="9" id="KW-1185">Reference proteome</keyword>
<sequence length="574" mass="62564">MRKEIVLGLLLGGALHGAAAQTVQTPASEEQRRRNQAEAEQRQRQQQEPNVDLQGQAPAAAEADTLTLPAETPCFTLQQFVLEVPSQLPARNRAAGASDLPLDPFRFAQDYLRQYAGQCVGREGINLIVKRLTNRMLAKGYTTTRLGIPEQDLATGTLILTLVPGVIRAIRFADPGLVGTWKTAFPASPGDLLNLRDLEQGLEQMKRVASQEVDMQIVPGEVPGESDVVIDVKRSKPWTLTVNLDDSGAKGTGKLQSGVKLAVDNPLGLNDQFNLGLNTDADRKGDQRGTTGNSIYYAIPYGYSTFALSASSYDYHQTVAAPNQSVVSSGKSKNLEFNLQHLFYRDQTQKDSWQFKLGKRWSRAFIEDTEIGNNALNTTSAELAWVHKHYLGAAQLDLTLANRWGVSWFNGQGDQPGSAATHRYTLQTIDATLTVPFKLAEQALTYSGTLHGQTSRSQLYLADQISIGSRYTVRGFDGELTLAGERGFFMRNELDLPLAGSAQSAYAGIDFGKVVGHAPGDHEQLGDKLAGATLGMRGGALGMTYDLFASWALYKPQHFGTQTPAVGFSLSYQY</sequence>
<feature type="compositionally biased region" description="Basic and acidic residues" evidence="4">
    <location>
        <begin position="29"/>
        <end position="45"/>
    </location>
</feature>
<feature type="domain" description="ShlB POTRA" evidence="7">
    <location>
        <begin position="167"/>
        <end position="219"/>
    </location>
</feature>
<feature type="domain" description="Polypeptide-transport-associated ShlB-type" evidence="6">
    <location>
        <begin position="109"/>
        <end position="165"/>
    </location>
</feature>
<evidence type="ECO:0000256" key="2">
    <source>
        <dbReference type="ARBA" id="ARBA00022692"/>
    </source>
</evidence>
<name>A0ABW0MA98_9BURK</name>
<dbReference type="Gene3D" id="3.10.20.310">
    <property type="entry name" value="membrane protein fhac"/>
    <property type="match status" value="1"/>
</dbReference>
<gene>
    <name evidence="8" type="ORF">ACFPM8_12265</name>
</gene>
<dbReference type="PANTHER" id="PTHR34597">
    <property type="entry name" value="SLR1661 PROTEIN"/>
    <property type="match status" value="1"/>
</dbReference>
<proteinExistence type="predicted"/>
<keyword evidence="3" id="KW-0998">Cell outer membrane</keyword>
<evidence type="ECO:0000313" key="9">
    <source>
        <dbReference type="Proteomes" id="UP001596045"/>
    </source>
</evidence>
<dbReference type="PANTHER" id="PTHR34597:SF3">
    <property type="entry name" value="OUTER MEMBRANE TRANSPORTER CDIB"/>
    <property type="match status" value="1"/>
</dbReference>
<dbReference type="InterPro" id="IPR051544">
    <property type="entry name" value="TPS_OM_transporter"/>
</dbReference>
<evidence type="ECO:0000259" key="6">
    <source>
        <dbReference type="Pfam" id="PF08479"/>
    </source>
</evidence>